<dbReference type="InterPro" id="IPR025475">
    <property type="entry name" value="DUF4326"/>
</dbReference>
<dbReference type="EMBL" id="JAGIZA010000003">
    <property type="protein sequence ID" value="MBP0492224.1"/>
    <property type="molecule type" value="Genomic_DNA"/>
</dbReference>
<evidence type="ECO:0000313" key="3">
    <source>
        <dbReference type="Proteomes" id="UP000677537"/>
    </source>
</evidence>
<comment type="caution">
    <text evidence="2">The sequence shown here is derived from an EMBL/GenBank/DDBJ whole genome shotgun (WGS) entry which is preliminary data.</text>
</comment>
<gene>
    <name evidence="2" type="ORF">J5Y10_05460</name>
</gene>
<evidence type="ECO:0000313" key="2">
    <source>
        <dbReference type="EMBL" id="MBP0492224.1"/>
    </source>
</evidence>
<feature type="domain" description="DUF4326" evidence="1">
    <location>
        <begin position="13"/>
        <end position="93"/>
    </location>
</feature>
<dbReference type="Proteomes" id="UP000677537">
    <property type="component" value="Unassembled WGS sequence"/>
</dbReference>
<dbReference type="Pfam" id="PF14216">
    <property type="entry name" value="DUF4326"/>
    <property type="match status" value="1"/>
</dbReference>
<organism evidence="2 3">
    <name type="scientific">Roseomonas indoligenes</name>
    <dbReference type="NCBI Taxonomy" id="2820811"/>
    <lineage>
        <taxon>Bacteria</taxon>
        <taxon>Pseudomonadati</taxon>
        <taxon>Pseudomonadota</taxon>
        <taxon>Alphaproteobacteria</taxon>
        <taxon>Acetobacterales</taxon>
        <taxon>Roseomonadaceae</taxon>
        <taxon>Roseomonas</taxon>
    </lineage>
</organism>
<reference evidence="2" key="1">
    <citation type="submission" date="2021-03" db="EMBL/GenBank/DDBJ databases">
        <authorList>
            <person name="So Y."/>
        </authorList>
    </citation>
    <scope>NUCLEOTIDE SEQUENCE</scope>
    <source>
        <strain evidence="2">SG15</strain>
    </source>
</reference>
<protein>
    <submittedName>
        <fullName evidence="2">DUF4326 domain-containing protein</fullName>
    </submittedName>
</protein>
<proteinExistence type="predicted"/>
<name>A0A940S4Q4_9PROT</name>
<dbReference type="AlphaFoldDB" id="A0A940S4Q4"/>
<evidence type="ECO:0000259" key="1">
    <source>
        <dbReference type="Pfam" id="PF14216"/>
    </source>
</evidence>
<dbReference type="RefSeq" id="WP_209371624.1">
    <property type="nucleotide sequence ID" value="NZ_JAGIZA010000003.1"/>
</dbReference>
<sequence length="97" mass="11157">METRAPTRVQLSRKKGWRMPENTVKVDRTSRWGNPFRATGHTPQQVVDHYRHWLEVNPSGRWVTQLARTELRGLNLACWCKPGAPCHADVLLEIANA</sequence>
<accession>A0A940S4Q4</accession>
<keyword evidence="3" id="KW-1185">Reference proteome</keyword>